<protein>
    <submittedName>
        <fullName evidence="2">GNAT family N-acetyltransferase</fullName>
    </submittedName>
</protein>
<dbReference type="InterPro" id="IPR051531">
    <property type="entry name" value="N-acetyltransferase"/>
</dbReference>
<comment type="caution">
    <text evidence="2">The sequence shown here is derived from an EMBL/GenBank/DDBJ whole genome shotgun (WGS) entry which is preliminary data.</text>
</comment>
<dbReference type="SUPFAM" id="SSF55729">
    <property type="entry name" value="Acyl-CoA N-acyltransferases (Nat)"/>
    <property type="match status" value="1"/>
</dbReference>
<evidence type="ECO:0000259" key="1">
    <source>
        <dbReference type="PROSITE" id="PS51186"/>
    </source>
</evidence>
<dbReference type="PANTHER" id="PTHR43792">
    <property type="entry name" value="GNAT FAMILY, PUTATIVE (AFU_ORTHOLOGUE AFUA_3G00765)-RELATED-RELATED"/>
    <property type="match status" value="1"/>
</dbReference>
<evidence type="ECO:0000313" key="3">
    <source>
        <dbReference type="Proteomes" id="UP000435138"/>
    </source>
</evidence>
<dbReference type="PANTHER" id="PTHR43792:SF1">
    <property type="entry name" value="N-ACETYLTRANSFERASE DOMAIN-CONTAINING PROTEIN"/>
    <property type="match status" value="1"/>
</dbReference>
<dbReference type="Pfam" id="PF13302">
    <property type="entry name" value="Acetyltransf_3"/>
    <property type="match status" value="1"/>
</dbReference>
<dbReference type="PROSITE" id="PS51186">
    <property type="entry name" value="GNAT"/>
    <property type="match status" value="1"/>
</dbReference>
<dbReference type="Gene3D" id="3.40.630.30">
    <property type="match status" value="1"/>
</dbReference>
<dbReference type="InterPro" id="IPR000182">
    <property type="entry name" value="GNAT_dom"/>
</dbReference>
<dbReference type="GO" id="GO:0016747">
    <property type="term" value="F:acyltransferase activity, transferring groups other than amino-acyl groups"/>
    <property type="evidence" value="ECO:0007669"/>
    <property type="project" value="InterPro"/>
</dbReference>
<dbReference type="RefSeq" id="WP_153353329.1">
    <property type="nucleotide sequence ID" value="NZ_WIXI01000037.1"/>
</dbReference>
<dbReference type="InterPro" id="IPR016181">
    <property type="entry name" value="Acyl_CoA_acyltransferase"/>
</dbReference>
<dbReference type="Proteomes" id="UP000435138">
    <property type="component" value="Unassembled WGS sequence"/>
</dbReference>
<name>A0A6A8A841_9HYPH</name>
<keyword evidence="3" id="KW-1185">Reference proteome</keyword>
<organism evidence="2 3">
    <name type="scientific">Endobacterium cereale</name>
    <dbReference type="NCBI Taxonomy" id="2663029"/>
    <lineage>
        <taxon>Bacteria</taxon>
        <taxon>Pseudomonadati</taxon>
        <taxon>Pseudomonadota</taxon>
        <taxon>Alphaproteobacteria</taxon>
        <taxon>Hyphomicrobiales</taxon>
        <taxon>Rhizobiaceae</taxon>
        <taxon>Endobacterium</taxon>
    </lineage>
</organism>
<accession>A0A6A8A841</accession>
<reference evidence="2 3" key="1">
    <citation type="submission" date="2019-11" db="EMBL/GenBank/DDBJ databases">
        <title>Genome analysis of Rhizobacterium cereale a novel genus and species isolated from maize roots in North Spain.</title>
        <authorList>
            <person name="Menendez E."/>
            <person name="Flores-Felix J.D."/>
            <person name="Ramirez-Bahena M.-H."/>
            <person name="Igual J.M."/>
            <person name="Garcia-Fraile P."/>
            <person name="Peix A."/>
            <person name="Velazquez E."/>
        </authorList>
    </citation>
    <scope>NUCLEOTIDE SEQUENCE [LARGE SCALE GENOMIC DNA]</scope>
    <source>
        <strain evidence="2 3">RZME27</strain>
    </source>
</reference>
<dbReference type="AlphaFoldDB" id="A0A6A8A841"/>
<feature type="domain" description="N-acetyltransferase" evidence="1">
    <location>
        <begin position="7"/>
        <end position="165"/>
    </location>
</feature>
<evidence type="ECO:0000313" key="2">
    <source>
        <dbReference type="EMBL" id="MQY45820.1"/>
    </source>
</evidence>
<gene>
    <name evidence="2" type="ORF">GAO09_07075</name>
</gene>
<sequence>MIETPRLILRPPIYSDFKPMIEMFSEEPVLRQIGKLNRSEIWTRLLRDVGHWQLMGFGQFSIIERAQNTYAGKVGFAVFERPLGRADTNIEMSWTLQSGFHGRGYATEAAQAVQHWFERDHRQPTACLIAVGNVLSLRLAERLGYKEIDKVCRDKGDAIILQRDP</sequence>
<proteinExistence type="predicted"/>
<keyword evidence="2" id="KW-0808">Transferase</keyword>
<dbReference type="EMBL" id="WIXI01000037">
    <property type="protein sequence ID" value="MQY45820.1"/>
    <property type="molecule type" value="Genomic_DNA"/>
</dbReference>